<dbReference type="InterPro" id="IPR004099">
    <property type="entry name" value="Pyr_nucl-diS_OxRdtase_dimer"/>
</dbReference>
<keyword evidence="11 16" id="KW-0676">Redox-active center</keyword>
<evidence type="ECO:0000313" key="19">
    <source>
        <dbReference type="EMBL" id="QOY54509.1"/>
    </source>
</evidence>
<evidence type="ECO:0000256" key="14">
    <source>
        <dbReference type="PIRSR" id="PIRSR000350-3"/>
    </source>
</evidence>
<evidence type="ECO:0000256" key="9">
    <source>
        <dbReference type="ARBA" id="ARBA00023027"/>
    </source>
</evidence>
<dbReference type="KEGG" id="smas:HUE87_11655"/>
<evidence type="ECO:0000256" key="6">
    <source>
        <dbReference type="ARBA" id="ARBA00022630"/>
    </source>
</evidence>
<evidence type="ECO:0000256" key="2">
    <source>
        <dbReference type="ARBA" id="ARBA00007532"/>
    </source>
</evidence>
<proteinExistence type="inferred from homology"/>
<dbReference type="NCBIfam" id="TIGR01350">
    <property type="entry name" value="lipoamide_DH"/>
    <property type="match status" value="1"/>
</dbReference>
<dbReference type="RefSeq" id="WP_194366554.1">
    <property type="nucleotide sequence ID" value="NZ_CP054493.1"/>
</dbReference>
<dbReference type="GO" id="GO:0005737">
    <property type="term" value="C:cytoplasm"/>
    <property type="evidence" value="ECO:0007669"/>
    <property type="project" value="UniProtKB-SubCell"/>
</dbReference>
<feature type="binding site" evidence="14">
    <location>
        <position position="52"/>
    </location>
    <ligand>
        <name>FAD</name>
        <dbReference type="ChEBI" id="CHEBI:57692"/>
    </ligand>
</feature>
<dbReference type="InterPro" id="IPR036188">
    <property type="entry name" value="FAD/NAD-bd_sf"/>
</dbReference>
<dbReference type="PIRSF" id="PIRSF000350">
    <property type="entry name" value="Mercury_reductase_MerA"/>
    <property type="match status" value="1"/>
</dbReference>
<dbReference type="SUPFAM" id="SSF51905">
    <property type="entry name" value="FAD/NAD(P)-binding domain"/>
    <property type="match status" value="1"/>
</dbReference>
<dbReference type="Proteomes" id="UP000593836">
    <property type="component" value="Chromosome"/>
</dbReference>
<dbReference type="InterPro" id="IPR012999">
    <property type="entry name" value="Pyr_OxRdtase_I_AS"/>
</dbReference>
<keyword evidence="9 14" id="KW-0520">NAD</keyword>
<evidence type="ECO:0000256" key="4">
    <source>
        <dbReference type="ARBA" id="ARBA00016961"/>
    </source>
</evidence>
<evidence type="ECO:0000256" key="7">
    <source>
        <dbReference type="ARBA" id="ARBA00022827"/>
    </source>
</evidence>
<gene>
    <name evidence="19" type="primary">lpdA</name>
    <name evidence="19" type="ORF">HUE87_11655</name>
</gene>
<evidence type="ECO:0000256" key="12">
    <source>
        <dbReference type="ARBA" id="ARBA00049187"/>
    </source>
</evidence>
<evidence type="ECO:0000256" key="8">
    <source>
        <dbReference type="ARBA" id="ARBA00023002"/>
    </source>
</evidence>
<keyword evidence="20" id="KW-1185">Reference proteome</keyword>
<evidence type="ECO:0000259" key="17">
    <source>
        <dbReference type="Pfam" id="PF02852"/>
    </source>
</evidence>
<dbReference type="EC" id="1.8.1.4" evidence="3 16"/>
<dbReference type="GO" id="GO:0006103">
    <property type="term" value="P:2-oxoglutarate metabolic process"/>
    <property type="evidence" value="ECO:0007669"/>
    <property type="project" value="TreeGrafter"/>
</dbReference>
<dbReference type="InterPro" id="IPR001100">
    <property type="entry name" value="Pyr_nuc-diS_OxRdtase"/>
</dbReference>
<keyword evidence="5" id="KW-0963">Cytoplasm</keyword>
<dbReference type="GO" id="GO:0050660">
    <property type="term" value="F:flavin adenine dinucleotide binding"/>
    <property type="evidence" value="ECO:0007669"/>
    <property type="project" value="InterPro"/>
</dbReference>
<dbReference type="InterPro" id="IPR023753">
    <property type="entry name" value="FAD/NAD-binding_dom"/>
</dbReference>
<evidence type="ECO:0000259" key="18">
    <source>
        <dbReference type="Pfam" id="PF07992"/>
    </source>
</evidence>
<evidence type="ECO:0000256" key="13">
    <source>
        <dbReference type="PIRSR" id="PIRSR000350-2"/>
    </source>
</evidence>
<keyword evidence="8 16" id="KW-0560">Oxidoreductase</keyword>
<reference evidence="19 20" key="1">
    <citation type="submission" date="2020-05" db="EMBL/GenBank/DDBJ databases">
        <title>Sulfurimonas marisnigri, sp. nov., and Sulfurimonas baltica, sp. nov., manganese oxide reducing chemolithoautotrophs of the class Epsilonproteobacteria isolated from the pelagic redoxclines of the Black and Baltic Seas and emended description of the genus Sulfurimonas.</title>
        <authorList>
            <person name="Henkel J.V."/>
            <person name="Laudan C."/>
            <person name="Werner J."/>
            <person name="Neu T."/>
            <person name="Plewe S."/>
            <person name="Sproer C."/>
            <person name="Bunk B."/>
            <person name="Schulz-Vogt H.N."/>
        </authorList>
    </citation>
    <scope>NUCLEOTIDE SEQUENCE [LARGE SCALE GENOMIC DNA]</scope>
    <source>
        <strain evidence="19 20">SoZ1</strain>
    </source>
</reference>
<dbReference type="PANTHER" id="PTHR22912:SF217">
    <property type="entry name" value="DIHYDROLIPOYL DEHYDROGENASE"/>
    <property type="match status" value="1"/>
</dbReference>
<feature type="disulfide bond" description="Redox-active" evidence="15">
    <location>
        <begin position="43"/>
        <end position="48"/>
    </location>
</feature>
<comment type="subcellular location">
    <subcellularLocation>
        <location evidence="1">Cytoplasm</location>
    </subcellularLocation>
</comment>
<comment type="cofactor">
    <cofactor evidence="14 16">
        <name>FAD</name>
        <dbReference type="ChEBI" id="CHEBI:57692"/>
    </cofactor>
    <text evidence="14 16">Binds 1 FAD per subunit.</text>
</comment>
<dbReference type="InterPro" id="IPR050151">
    <property type="entry name" value="Class-I_Pyr_Nuc-Dis_Oxidored"/>
</dbReference>
<evidence type="ECO:0000256" key="16">
    <source>
        <dbReference type="RuleBase" id="RU003692"/>
    </source>
</evidence>
<dbReference type="SUPFAM" id="SSF55424">
    <property type="entry name" value="FAD/NAD-linked reductases, dimerisation (C-terminal) domain"/>
    <property type="match status" value="1"/>
</dbReference>
<dbReference type="InterPro" id="IPR016156">
    <property type="entry name" value="FAD/NAD-linked_Rdtase_dimer_sf"/>
</dbReference>
<dbReference type="Gene3D" id="3.50.50.60">
    <property type="entry name" value="FAD/NAD(P)-binding domain"/>
    <property type="match status" value="2"/>
</dbReference>
<feature type="binding site" evidence="14">
    <location>
        <begin position="139"/>
        <end position="141"/>
    </location>
    <ligand>
        <name>FAD</name>
        <dbReference type="ChEBI" id="CHEBI:57692"/>
    </ligand>
</feature>
<feature type="domain" description="Pyridine nucleotide-disulphide oxidoreductase dimerisation" evidence="17">
    <location>
        <begin position="339"/>
        <end position="444"/>
    </location>
</feature>
<dbReference type="GO" id="GO:0004148">
    <property type="term" value="F:dihydrolipoyl dehydrogenase (NADH) activity"/>
    <property type="evidence" value="ECO:0007669"/>
    <property type="project" value="UniProtKB-EC"/>
</dbReference>
<comment type="catalytic activity">
    <reaction evidence="12 16">
        <text>N(6)-[(R)-dihydrolipoyl]-L-lysyl-[protein] + NAD(+) = N(6)-[(R)-lipoyl]-L-lysyl-[protein] + NADH + H(+)</text>
        <dbReference type="Rhea" id="RHEA:15045"/>
        <dbReference type="Rhea" id="RHEA-COMP:10474"/>
        <dbReference type="Rhea" id="RHEA-COMP:10475"/>
        <dbReference type="ChEBI" id="CHEBI:15378"/>
        <dbReference type="ChEBI" id="CHEBI:57540"/>
        <dbReference type="ChEBI" id="CHEBI:57945"/>
        <dbReference type="ChEBI" id="CHEBI:83099"/>
        <dbReference type="ChEBI" id="CHEBI:83100"/>
        <dbReference type="EC" id="1.8.1.4"/>
    </reaction>
</comment>
<evidence type="ECO:0000256" key="5">
    <source>
        <dbReference type="ARBA" id="ARBA00022490"/>
    </source>
</evidence>
<keyword evidence="7 14" id="KW-0274">FAD</keyword>
<feature type="binding site" evidence="14">
    <location>
        <position position="264"/>
    </location>
    <ligand>
        <name>NAD(+)</name>
        <dbReference type="ChEBI" id="CHEBI:57540"/>
    </ligand>
</feature>
<feature type="binding site" evidence="14">
    <location>
        <begin position="176"/>
        <end position="183"/>
    </location>
    <ligand>
        <name>NAD(+)</name>
        <dbReference type="ChEBI" id="CHEBI:57540"/>
    </ligand>
</feature>
<dbReference type="InterPro" id="IPR006258">
    <property type="entry name" value="Lipoamide_DH"/>
</dbReference>
<evidence type="ECO:0000313" key="20">
    <source>
        <dbReference type="Proteomes" id="UP000593836"/>
    </source>
</evidence>
<sequence>MREYEVVVIGGGPGGYQAALELGKAGVKTLLIERCKEKIGGTCLNVGCIPTKNYLHTASFISKISYFEQMGLSLDYKGLNLVQLKEKTTALITEIRTGVLWMLEQSKVELLYASASFVDANRVEADGEMIAFEKCIIATGSRVRELPQLPIDSSSIISSNDVFKLNNIPKSIAIVGVGPIGCEFATFFSALGVEVTLIGRSTQLLPSEDEDVSKALLRVFKKSSINVLTSSIIEKVKVNKDEVELFLNDTQESIKCELVLSATGRIPNTGGVNLENAGVKMDERGYIEVSPSFQTSQENIYAVGDCIDTPAYAHTAYAEAKIVAKNIVSNESKTNTHIIPATIFTNPQIASCGLKEREANEQGIEIEVKKAFFKVNSKAKINGDDSGFAKLIVCAKSGVILGAVIIGVEATEIIHEIVLCVEKKITIGELRMIIHAHPTVSEIITYI</sequence>
<evidence type="ECO:0000256" key="15">
    <source>
        <dbReference type="PIRSR" id="PIRSR000350-4"/>
    </source>
</evidence>
<dbReference type="PROSITE" id="PS00076">
    <property type="entry name" value="PYRIDINE_REDOX_1"/>
    <property type="match status" value="1"/>
</dbReference>
<accession>A0A7S7RQD7</accession>
<keyword evidence="14" id="KW-0547">Nucleotide-binding</keyword>
<protein>
    <recommendedName>
        <fullName evidence="4 16">Dihydrolipoyl dehydrogenase</fullName>
        <ecNumber evidence="3 16">1.8.1.4</ecNumber>
    </recommendedName>
</protein>
<dbReference type="Gene3D" id="3.30.390.30">
    <property type="match status" value="1"/>
</dbReference>
<dbReference type="PRINTS" id="PR00411">
    <property type="entry name" value="PNDRDTASEI"/>
</dbReference>
<dbReference type="FunFam" id="3.30.390.30:FF:000001">
    <property type="entry name" value="Dihydrolipoyl dehydrogenase"/>
    <property type="match status" value="1"/>
</dbReference>
<organism evidence="19 20">
    <name type="scientific">Candidatus Sulfurimonas marisnigri</name>
    <dbReference type="NCBI Taxonomy" id="2740405"/>
    <lineage>
        <taxon>Bacteria</taxon>
        <taxon>Pseudomonadati</taxon>
        <taxon>Campylobacterota</taxon>
        <taxon>Epsilonproteobacteria</taxon>
        <taxon>Campylobacterales</taxon>
        <taxon>Sulfurimonadaceae</taxon>
        <taxon>Sulfurimonas</taxon>
    </lineage>
</organism>
<feature type="binding site" evidence="14">
    <location>
        <position position="305"/>
    </location>
    <ligand>
        <name>NAD(+)</name>
        <dbReference type="ChEBI" id="CHEBI:57540"/>
    </ligand>
</feature>
<comment type="similarity">
    <text evidence="2 16">Belongs to the class-I pyridine nucleotide-disulfide oxidoreductase family.</text>
</comment>
<dbReference type="PRINTS" id="PR00368">
    <property type="entry name" value="FADPNR"/>
</dbReference>
<evidence type="ECO:0000256" key="11">
    <source>
        <dbReference type="ARBA" id="ARBA00023284"/>
    </source>
</evidence>
<evidence type="ECO:0000256" key="1">
    <source>
        <dbReference type="ARBA" id="ARBA00004496"/>
    </source>
</evidence>
<feature type="domain" description="FAD/NAD(P)-binding" evidence="18">
    <location>
        <begin position="4"/>
        <end position="320"/>
    </location>
</feature>
<dbReference type="EMBL" id="CP054493">
    <property type="protein sequence ID" value="QOY54509.1"/>
    <property type="molecule type" value="Genomic_DNA"/>
</dbReference>
<dbReference type="AlphaFoldDB" id="A0A7S7RQD7"/>
<dbReference type="Pfam" id="PF07992">
    <property type="entry name" value="Pyr_redox_2"/>
    <property type="match status" value="1"/>
</dbReference>
<comment type="miscellaneous">
    <text evidence="16">The active site is a redox-active disulfide bond.</text>
</comment>
<name>A0A7S7RQD7_9BACT</name>
<feature type="active site" description="Proton acceptor" evidence="13">
    <location>
        <position position="437"/>
    </location>
</feature>
<evidence type="ECO:0000256" key="10">
    <source>
        <dbReference type="ARBA" id="ARBA00023157"/>
    </source>
</evidence>
<keyword evidence="10" id="KW-1015">Disulfide bond</keyword>
<dbReference type="PANTHER" id="PTHR22912">
    <property type="entry name" value="DISULFIDE OXIDOREDUCTASE"/>
    <property type="match status" value="1"/>
</dbReference>
<keyword evidence="6 16" id="KW-0285">Flavoprotein</keyword>
<evidence type="ECO:0000256" key="3">
    <source>
        <dbReference type="ARBA" id="ARBA00012608"/>
    </source>
</evidence>
<dbReference type="Pfam" id="PF02852">
    <property type="entry name" value="Pyr_redox_dim"/>
    <property type="match status" value="1"/>
</dbReference>